<proteinExistence type="predicted"/>
<dbReference type="Proteomes" id="UP000006329">
    <property type="component" value="Unassembled WGS sequence"/>
</dbReference>
<accession>A0A0E2BFS1</accession>
<dbReference type="AlphaFoldDB" id="A0A0E2BFS1"/>
<dbReference type="EMBL" id="AHON02000033">
    <property type="protein sequence ID" value="EKO34193.1"/>
    <property type="molecule type" value="Genomic_DNA"/>
</dbReference>
<name>A0A0E2BFS1_9LEPT</name>
<evidence type="ECO:0000313" key="1">
    <source>
        <dbReference type="EMBL" id="EKO34193.1"/>
    </source>
</evidence>
<comment type="caution">
    <text evidence="1">The sequence shown here is derived from an EMBL/GenBank/DDBJ whole genome shotgun (WGS) entry which is preliminary data.</text>
</comment>
<evidence type="ECO:0000313" key="2">
    <source>
        <dbReference type="Proteomes" id="UP000006329"/>
    </source>
</evidence>
<keyword evidence="2" id="KW-1185">Reference proteome</keyword>
<organism evidence="1 2">
    <name type="scientific">Leptospira santarosai str. MOR084</name>
    <dbReference type="NCBI Taxonomy" id="1049984"/>
    <lineage>
        <taxon>Bacteria</taxon>
        <taxon>Pseudomonadati</taxon>
        <taxon>Spirochaetota</taxon>
        <taxon>Spirochaetia</taxon>
        <taxon>Leptospirales</taxon>
        <taxon>Leptospiraceae</taxon>
        <taxon>Leptospira</taxon>
    </lineage>
</organism>
<protein>
    <submittedName>
        <fullName evidence="1">Uncharacterized protein</fullName>
    </submittedName>
</protein>
<gene>
    <name evidence="1" type="ORF">LEP1GSC179_0696</name>
</gene>
<sequence length="92" mass="10963">MAIWKISFDALQFLGRDKNDWPIINKLSDFHEIEDSYLSKAPLRAKKILKEELPDTFISIVVTNIQRIDKTTDKSHFFSMKYRHLLKNWPIL</sequence>
<reference evidence="1" key="1">
    <citation type="submission" date="2012-10" db="EMBL/GenBank/DDBJ databases">
        <authorList>
            <person name="Harkins D.M."/>
            <person name="Durkin A.S."/>
            <person name="Brinkac L.M."/>
            <person name="Haft D.H."/>
            <person name="Selengut J.D."/>
            <person name="Sanka R."/>
            <person name="DePew J."/>
            <person name="Purushe J."/>
            <person name="Matthias M.A."/>
            <person name="Vinetz J.M."/>
            <person name="Sutton G.G."/>
            <person name="Nierman W.C."/>
            <person name="Fouts D.E."/>
        </authorList>
    </citation>
    <scope>NUCLEOTIDE SEQUENCE [LARGE SCALE GENOMIC DNA]</scope>
    <source>
        <strain evidence="1">MOR084</strain>
    </source>
</reference>
<dbReference type="RefSeq" id="WP_004484661.1">
    <property type="nucleotide sequence ID" value="NZ_AHON02000033.1"/>
</dbReference>